<dbReference type="EMBL" id="JAHUTI010089458">
    <property type="protein sequence ID" value="MED6260991.1"/>
    <property type="molecule type" value="Genomic_DNA"/>
</dbReference>
<reference evidence="1 2" key="1">
    <citation type="submission" date="2021-07" db="EMBL/GenBank/DDBJ databases">
        <authorList>
            <person name="Palmer J.M."/>
        </authorList>
    </citation>
    <scope>NUCLEOTIDE SEQUENCE [LARGE SCALE GENOMIC DNA]</scope>
    <source>
        <strain evidence="1 2">AT_MEX2019</strain>
        <tissue evidence="1">Muscle</tissue>
    </source>
</reference>
<comment type="caution">
    <text evidence="1">The sequence shown here is derived from an EMBL/GenBank/DDBJ whole genome shotgun (WGS) entry which is preliminary data.</text>
</comment>
<name>A0ABU7CDH6_9TELE</name>
<evidence type="ECO:0000313" key="1">
    <source>
        <dbReference type="EMBL" id="MED6260991.1"/>
    </source>
</evidence>
<protein>
    <submittedName>
        <fullName evidence="1">Uncharacterized protein</fullName>
    </submittedName>
</protein>
<gene>
    <name evidence="1" type="ORF">ATANTOWER_032340</name>
</gene>
<sequence length="116" mass="13436">MVPGLVTSAAQSLMGRRQQLEGWRYVLHFFISSGIRQLSLLYQLDSVVQHKKKCWTSKKVKNQTHQNYQTPWDYQHQLYKSWTVGGKPPVSHRNRSSSLQFGNIIFTDELLMAAAQ</sequence>
<proteinExistence type="predicted"/>
<keyword evidence="2" id="KW-1185">Reference proteome</keyword>
<evidence type="ECO:0000313" key="2">
    <source>
        <dbReference type="Proteomes" id="UP001345963"/>
    </source>
</evidence>
<accession>A0ABU7CDH6</accession>
<organism evidence="1 2">
    <name type="scientific">Ataeniobius toweri</name>
    <dbReference type="NCBI Taxonomy" id="208326"/>
    <lineage>
        <taxon>Eukaryota</taxon>
        <taxon>Metazoa</taxon>
        <taxon>Chordata</taxon>
        <taxon>Craniata</taxon>
        <taxon>Vertebrata</taxon>
        <taxon>Euteleostomi</taxon>
        <taxon>Actinopterygii</taxon>
        <taxon>Neopterygii</taxon>
        <taxon>Teleostei</taxon>
        <taxon>Neoteleostei</taxon>
        <taxon>Acanthomorphata</taxon>
        <taxon>Ovalentaria</taxon>
        <taxon>Atherinomorphae</taxon>
        <taxon>Cyprinodontiformes</taxon>
        <taxon>Goodeidae</taxon>
        <taxon>Ataeniobius</taxon>
    </lineage>
</organism>
<dbReference type="Proteomes" id="UP001345963">
    <property type="component" value="Unassembled WGS sequence"/>
</dbReference>